<dbReference type="PROSITE" id="PS00060">
    <property type="entry name" value="ADH_IRON_2"/>
    <property type="match status" value="1"/>
</dbReference>
<dbReference type="Pfam" id="PF25137">
    <property type="entry name" value="ADH_Fe_C"/>
    <property type="match status" value="1"/>
</dbReference>
<dbReference type="EMBL" id="CP035282">
    <property type="protein sequence ID" value="QAT63150.1"/>
    <property type="molecule type" value="Genomic_DNA"/>
</dbReference>
<dbReference type="Gene3D" id="3.40.50.1970">
    <property type="match status" value="1"/>
</dbReference>
<proteinExistence type="predicted"/>
<accession>A0A410QGL9</accession>
<dbReference type="GO" id="GO:0008106">
    <property type="term" value="F:alcohol dehydrogenase (NADP+) activity"/>
    <property type="evidence" value="ECO:0007669"/>
    <property type="project" value="TreeGrafter"/>
</dbReference>
<dbReference type="Pfam" id="PF00465">
    <property type="entry name" value="Fe-ADH"/>
    <property type="match status" value="1"/>
</dbReference>
<sequence length="391" mass="43526">MLNFDYSIPTEIFFGKGQIEVLRKEIKKYGKKVLLVYGKGSIKRSGVYDQVVNILKEENIPFEELSGVEPNPTLETVKKGIKMCRENEIDFLLPVGGGSTIDCSKAIAAGYYYDGDPWDLVIGKAKVKDVLPVGVVLTIAATGSEMDATAVITNMETKQKIGLKDPKIAPKFSIMDPTYTFSVSERQTASGTADIMSHTLENYFSRTKSAYLQDKLAEGVLKTCIKYGVIAVKEPDNYEARANLMWASSLAINGLLSYGKDASWTVHPIEHELSAYYNVTHGIGLAILTPYWMEYVLNDDTLYKFVEYGINVWNIDKNEDEYNIAHRAIEKTKEYFNLLGIPSALREVGIGEENLENMAKGAVKNRGVNGKVGSFVPLAYEDILNIYKKAL</sequence>
<dbReference type="KEGG" id="spoa:EQM13_17030"/>
<protein>
    <submittedName>
        <fullName evidence="4">Iron-containing alcohol dehydrogenase</fullName>
    </submittedName>
</protein>
<name>A0A410QGL9_9FIRM</name>
<evidence type="ECO:0000313" key="4">
    <source>
        <dbReference type="EMBL" id="QAT63150.1"/>
    </source>
</evidence>
<evidence type="ECO:0000259" key="3">
    <source>
        <dbReference type="Pfam" id="PF25137"/>
    </source>
</evidence>
<dbReference type="GO" id="GO:0046872">
    <property type="term" value="F:metal ion binding"/>
    <property type="evidence" value="ECO:0007669"/>
    <property type="project" value="InterPro"/>
</dbReference>
<dbReference type="Proteomes" id="UP000287969">
    <property type="component" value="Chromosome"/>
</dbReference>
<dbReference type="OrthoDB" id="9801156at2"/>
<feature type="domain" description="Fe-containing alcohol dehydrogenase-like C-terminal" evidence="3">
    <location>
        <begin position="188"/>
        <end position="391"/>
    </location>
</feature>
<dbReference type="FunFam" id="3.40.50.1970:FF:000003">
    <property type="entry name" value="Alcohol dehydrogenase, iron-containing"/>
    <property type="match status" value="1"/>
</dbReference>
<dbReference type="InterPro" id="IPR001670">
    <property type="entry name" value="ADH_Fe/GldA"/>
</dbReference>
<dbReference type="GO" id="GO:0005829">
    <property type="term" value="C:cytosol"/>
    <property type="evidence" value="ECO:0007669"/>
    <property type="project" value="TreeGrafter"/>
</dbReference>
<evidence type="ECO:0000256" key="1">
    <source>
        <dbReference type="ARBA" id="ARBA00023002"/>
    </source>
</evidence>
<dbReference type="GO" id="GO:1990002">
    <property type="term" value="F:methylglyoxal reductase (NADPH) (acetol producing) activity"/>
    <property type="evidence" value="ECO:0007669"/>
    <property type="project" value="TreeGrafter"/>
</dbReference>
<dbReference type="GO" id="GO:1990362">
    <property type="term" value="F:butanol dehydrogenase (NAD+) activity"/>
    <property type="evidence" value="ECO:0007669"/>
    <property type="project" value="InterPro"/>
</dbReference>
<dbReference type="PANTHER" id="PTHR43633:SF1">
    <property type="entry name" value="ALCOHOL DEHYDROGENASE YQHD"/>
    <property type="match status" value="1"/>
</dbReference>
<dbReference type="InterPro" id="IPR018211">
    <property type="entry name" value="ADH_Fe_CS"/>
</dbReference>
<reference evidence="5" key="1">
    <citation type="submission" date="2019-01" db="EMBL/GenBank/DDBJ databases">
        <title>Draft genomes of a novel of Sporanaerobacter strains.</title>
        <authorList>
            <person name="Ma S."/>
        </authorList>
    </citation>
    <scope>NUCLEOTIDE SEQUENCE [LARGE SCALE GENOMIC DNA]</scope>
    <source>
        <strain evidence="5">NJN-17</strain>
    </source>
</reference>
<organism evidence="4 5">
    <name type="scientific">Acidilutibacter cellobiosedens</name>
    <dbReference type="NCBI Taxonomy" id="2507161"/>
    <lineage>
        <taxon>Bacteria</taxon>
        <taxon>Bacillati</taxon>
        <taxon>Bacillota</taxon>
        <taxon>Tissierellia</taxon>
        <taxon>Tissierellales</taxon>
        <taxon>Acidilutibacteraceae</taxon>
        <taxon>Acidilutibacter</taxon>
    </lineage>
</organism>
<gene>
    <name evidence="4" type="ORF">EQM13_17030</name>
</gene>
<dbReference type="InterPro" id="IPR056798">
    <property type="entry name" value="ADH_Fe_C"/>
</dbReference>
<evidence type="ECO:0000259" key="2">
    <source>
        <dbReference type="Pfam" id="PF00465"/>
    </source>
</evidence>
<dbReference type="PANTHER" id="PTHR43633">
    <property type="entry name" value="ALCOHOL DEHYDROGENASE YQHD"/>
    <property type="match status" value="1"/>
</dbReference>
<dbReference type="Gene3D" id="1.20.1090.10">
    <property type="entry name" value="Dehydroquinate synthase-like - alpha domain"/>
    <property type="match status" value="1"/>
</dbReference>
<keyword evidence="1" id="KW-0560">Oxidoreductase</keyword>
<dbReference type="SUPFAM" id="SSF56796">
    <property type="entry name" value="Dehydroquinate synthase-like"/>
    <property type="match status" value="1"/>
</dbReference>
<dbReference type="CDD" id="cd08187">
    <property type="entry name" value="BDH"/>
    <property type="match status" value="1"/>
</dbReference>
<evidence type="ECO:0000313" key="5">
    <source>
        <dbReference type="Proteomes" id="UP000287969"/>
    </source>
</evidence>
<feature type="domain" description="Alcohol dehydrogenase iron-type/glycerol dehydrogenase GldA" evidence="2">
    <location>
        <begin position="9"/>
        <end position="177"/>
    </location>
</feature>
<dbReference type="AlphaFoldDB" id="A0A410QGL9"/>
<dbReference type="InterPro" id="IPR044731">
    <property type="entry name" value="BDH-like"/>
</dbReference>
<dbReference type="RefSeq" id="WP_071139372.1">
    <property type="nucleotide sequence ID" value="NZ_CP035282.1"/>
</dbReference>
<keyword evidence="5" id="KW-1185">Reference proteome</keyword>